<dbReference type="PANTHER" id="PTHR10338:SF119">
    <property type="entry name" value="INTER-ALPHA-TRYPSIN INHIBITOR HEAVY CHAIN H4"/>
    <property type="match status" value="1"/>
</dbReference>
<dbReference type="InterPro" id="IPR050934">
    <property type="entry name" value="ITIH"/>
</dbReference>
<evidence type="ECO:0000313" key="3">
    <source>
        <dbReference type="RefSeq" id="XP_022111546.1"/>
    </source>
</evidence>
<dbReference type="InterPro" id="IPR010600">
    <property type="entry name" value="ITI_HC_C"/>
</dbReference>
<evidence type="ECO:0000313" key="2">
    <source>
        <dbReference type="Proteomes" id="UP000694845"/>
    </source>
</evidence>
<dbReference type="Proteomes" id="UP000694845">
    <property type="component" value="Unplaced"/>
</dbReference>
<organism evidence="2 3">
    <name type="scientific">Acanthaster planci</name>
    <name type="common">Crown-of-thorns starfish</name>
    <dbReference type="NCBI Taxonomy" id="133434"/>
    <lineage>
        <taxon>Eukaryota</taxon>
        <taxon>Metazoa</taxon>
        <taxon>Echinodermata</taxon>
        <taxon>Eleutherozoa</taxon>
        <taxon>Asterozoa</taxon>
        <taxon>Asteroidea</taxon>
        <taxon>Valvatacea</taxon>
        <taxon>Valvatida</taxon>
        <taxon>Acanthasteridae</taxon>
        <taxon>Acanthaster</taxon>
    </lineage>
</organism>
<dbReference type="OMA" id="CISERMD"/>
<evidence type="ECO:0000259" key="1">
    <source>
        <dbReference type="Pfam" id="PF06668"/>
    </source>
</evidence>
<dbReference type="GeneID" id="110990756"/>
<proteinExistence type="predicted"/>
<accession>A0A8B8A6D6</accession>
<protein>
    <submittedName>
        <fullName evidence="3">Inter-alpha-trypsin inhibitor heavy chain H3-like isoform X1</fullName>
    </submittedName>
</protein>
<dbReference type="PANTHER" id="PTHR10338">
    <property type="entry name" value="INTER-ALPHA-TRYPSIN INHIBITOR HEAVY CHAIN FAMILY MEMBER"/>
    <property type="match status" value="1"/>
</dbReference>
<dbReference type="GO" id="GO:0030212">
    <property type="term" value="P:hyaluronan metabolic process"/>
    <property type="evidence" value="ECO:0007669"/>
    <property type="project" value="InterPro"/>
</dbReference>
<reference evidence="3" key="1">
    <citation type="submission" date="2025-08" db="UniProtKB">
        <authorList>
            <consortium name="RefSeq"/>
        </authorList>
    </citation>
    <scope>IDENTIFICATION</scope>
</reference>
<keyword evidence="2" id="KW-1185">Reference proteome</keyword>
<name>A0A8B8A6D6_ACAPL</name>
<dbReference type="OrthoDB" id="299997at2759"/>
<dbReference type="AlphaFoldDB" id="A0A8B8A6D6"/>
<dbReference type="KEGG" id="aplc:110990756"/>
<gene>
    <name evidence="3" type="primary">LOC110990756</name>
</gene>
<dbReference type="GO" id="GO:0004867">
    <property type="term" value="F:serine-type endopeptidase inhibitor activity"/>
    <property type="evidence" value="ECO:0007669"/>
    <property type="project" value="InterPro"/>
</dbReference>
<dbReference type="Pfam" id="PF06668">
    <property type="entry name" value="ITI_HC_C"/>
    <property type="match status" value="1"/>
</dbReference>
<dbReference type="RefSeq" id="XP_022111546.1">
    <property type="nucleotide sequence ID" value="XM_022255854.1"/>
</dbReference>
<sequence length="245" mass="27666">MFFFFTASESQPKYRATFVMYKEGRDDAQLCFSVKAKPSQIYTLLSDKNGEIEVNGRMASSVVASTELSESETVPLILDRLLVKVREGNLEVSPDSLLLGSTLTMPWGQNWKARVQGMRVAVRSGSHLSIRLSSRLTLVIHRHTGDPSAHKNDFLGLEIRNADGFSQEVDGIIGQFERREIHLDAGSITGEGASMRGQLIVGSQRLEVRQSERMDIREERARQCWWYAGGDEVLEKSLRQYRARQ</sequence>
<feature type="domain" description="Inter-alpha-trypsin inhibitor heavy chain C-terminal" evidence="1">
    <location>
        <begin position="52"/>
        <end position="226"/>
    </location>
</feature>